<dbReference type="InterPro" id="IPR011009">
    <property type="entry name" value="Kinase-like_dom_sf"/>
</dbReference>
<evidence type="ECO:0000313" key="1">
    <source>
        <dbReference type="EMBL" id="QBK84520.1"/>
    </source>
</evidence>
<accession>A0A481YM42</accession>
<organism evidence="1">
    <name type="scientific">Pithovirus LCDPAC01</name>
    <dbReference type="NCBI Taxonomy" id="2506600"/>
    <lineage>
        <taxon>Viruses</taxon>
        <taxon>Pithoviruses</taxon>
    </lineage>
</organism>
<proteinExistence type="predicted"/>
<protein>
    <submittedName>
        <fullName evidence="1">SNF-related serine/threonine-protein kinase</fullName>
    </submittedName>
</protein>
<keyword evidence="1" id="KW-0418">Kinase</keyword>
<dbReference type="Gene3D" id="1.10.510.10">
    <property type="entry name" value="Transferase(Phosphotransferase) domain 1"/>
    <property type="match status" value="1"/>
</dbReference>
<reference evidence="1" key="1">
    <citation type="journal article" date="2019" name="MBio">
        <title>Virus Genomes from Deep Sea Sediments Expand the Ocean Megavirome and Support Independent Origins of Viral Gigantism.</title>
        <authorList>
            <person name="Backstrom D."/>
            <person name="Yutin N."/>
            <person name="Jorgensen S.L."/>
            <person name="Dharamshi J."/>
            <person name="Homa F."/>
            <person name="Zaremba-Niedwiedzka K."/>
            <person name="Spang A."/>
            <person name="Wolf Y.I."/>
            <person name="Koonin E.V."/>
            <person name="Ettema T.J."/>
        </authorList>
    </citation>
    <scope>NUCLEOTIDE SEQUENCE</scope>
</reference>
<dbReference type="SUPFAM" id="SSF56112">
    <property type="entry name" value="Protein kinase-like (PK-like)"/>
    <property type="match status" value="1"/>
</dbReference>
<dbReference type="GO" id="GO:0016301">
    <property type="term" value="F:kinase activity"/>
    <property type="evidence" value="ECO:0007669"/>
    <property type="project" value="UniProtKB-KW"/>
</dbReference>
<keyword evidence="1" id="KW-0808">Transferase</keyword>
<gene>
    <name evidence="1" type="ORF">LCDPAC01_00010</name>
</gene>
<name>A0A481YM42_9VIRU</name>
<sequence length="668" mass="78392">MQQSKHKKIKLDFWKIIKKQRKDTLDVILTDTRSCDFKSMKTGVVSPKGINNIYKFGENDWNAMKFLSCSLSDYLSSDSKHNTFQIIKLRKLLGKLQKQHKGEIRFFLTSENENFFIKTYEKIGSTQEEEEDILIHEYFVGAYGTNSLRKDIPTFSYIPGIFTCGSIIRENLDVPYCSENNPIASYLIYENIKDSITLAKWNGTFEDMLNIIIQLLLALDTAYRQFRFTHYDLHIGNIMISEKETYIPYEIDGETLFLKTNYIASIIDYGMSYIEYKGKSYGTVENLMEYHIYPTVPYPMYDMFKLICTILMYNYRLPRDRVILRDDSTVIIKNAQQFHKLKKILKFFTSGGELEYEGKEYYIRFLTSYYRKYKFFQIHYTKEYREIHYVDLFNYIVTNYGEDIRKMFLKSKNSDPKIPIYGCGSILNAKRQDCKTDIELKKIGFIDISSTKEAFPLEAGFYSVVEYLMKNGYTDPGNTPGWIKANIVQAREIFVKDIIADLMPNLREMDKTDSKDPDNKLGIYEYVKALLLSIVLMKKVLGTLNYFNAIIDYIEKEIKLYEESVRINRALLRKYPDKQRFLEELKSVQYEQNKLRKSFFEGKIETKGMSINNVIKRMNRVLQNGKLGYSGGGMNVPHLKKLLKINGIGSSNMKRRELVRELSKLLKP</sequence>
<dbReference type="EMBL" id="MK500278">
    <property type="protein sequence ID" value="QBK84520.1"/>
    <property type="molecule type" value="Genomic_DNA"/>
</dbReference>